<protein>
    <submittedName>
        <fullName evidence="2">Uncharacterized protein</fullName>
    </submittedName>
</protein>
<keyword evidence="1" id="KW-0472">Membrane</keyword>
<keyword evidence="1" id="KW-0812">Transmembrane</keyword>
<organism evidence="2 3">
    <name type="scientific">Staurois parvus</name>
    <dbReference type="NCBI Taxonomy" id="386267"/>
    <lineage>
        <taxon>Eukaryota</taxon>
        <taxon>Metazoa</taxon>
        <taxon>Chordata</taxon>
        <taxon>Craniata</taxon>
        <taxon>Vertebrata</taxon>
        <taxon>Euteleostomi</taxon>
        <taxon>Amphibia</taxon>
        <taxon>Batrachia</taxon>
        <taxon>Anura</taxon>
        <taxon>Neobatrachia</taxon>
        <taxon>Ranoidea</taxon>
        <taxon>Ranidae</taxon>
        <taxon>Staurois</taxon>
    </lineage>
</organism>
<dbReference type="Proteomes" id="UP001162483">
    <property type="component" value="Unassembled WGS sequence"/>
</dbReference>
<name>A0ABN9AQ71_9NEOB</name>
<keyword evidence="1" id="KW-1133">Transmembrane helix</keyword>
<feature type="transmembrane region" description="Helical" evidence="1">
    <location>
        <begin position="27"/>
        <end position="47"/>
    </location>
</feature>
<evidence type="ECO:0000313" key="3">
    <source>
        <dbReference type="Proteomes" id="UP001162483"/>
    </source>
</evidence>
<sequence>MFFLSYAGHRWVRKSADFSAENKSADFQVVSGLFVRPFFCILAVFFFSAKVGKKLADFSDWPIFAAIVGKSADFYR</sequence>
<keyword evidence="3" id="KW-1185">Reference proteome</keyword>
<proteinExistence type="predicted"/>
<comment type="caution">
    <text evidence="2">The sequence shown here is derived from an EMBL/GenBank/DDBJ whole genome shotgun (WGS) entry which is preliminary data.</text>
</comment>
<evidence type="ECO:0000313" key="2">
    <source>
        <dbReference type="EMBL" id="CAI9536380.1"/>
    </source>
</evidence>
<gene>
    <name evidence="2" type="ORF">SPARVUS_LOCUS1020442</name>
</gene>
<accession>A0ABN9AQ71</accession>
<evidence type="ECO:0000256" key="1">
    <source>
        <dbReference type="SAM" id="Phobius"/>
    </source>
</evidence>
<reference evidence="2" key="1">
    <citation type="submission" date="2023-05" db="EMBL/GenBank/DDBJ databases">
        <authorList>
            <person name="Stuckert A."/>
        </authorList>
    </citation>
    <scope>NUCLEOTIDE SEQUENCE</scope>
</reference>
<dbReference type="EMBL" id="CATNWA010000316">
    <property type="protein sequence ID" value="CAI9536380.1"/>
    <property type="molecule type" value="Genomic_DNA"/>
</dbReference>